<dbReference type="Pfam" id="PF13456">
    <property type="entry name" value="RVT_3"/>
    <property type="match status" value="1"/>
</dbReference>
<dbReference type="AlphaFoldDB" id="A0A151SC93"/>
<evidence type="ECO:0000313" key="2">
    <source>
        <dbReference type="EMBL" id="KYP52455.1"/>
    </source>
</evidence>
<sequence>MGTGGLVRNQQGEWLAGFSSNEGQGDAPLAELLALRNGLEVAWECGYREIMCECDALDVVNVVMGLLDLNFHPHARVVLQIRMLMNRA</sequence>
<dbReference type="Gene3D" id="3.30.420.10">
    <property type="entry name" value="Ribonuclease H-like superfamily/Ribonuclease H"/>
    <property type="match status" value="1"/>
</dbReference>
<evidence type="ECO:0000313" key="3">
    <source>
        <dbReference type="Proteomes" id="UP000075243"/>
    </source>
</evidence>
<dbReference type="SUPFAM" id="SSF53098">
    <property type="entry name" value="Ribonuclease H-like"/>
    <property type="match status" value="1"/>
</dbReference>
<proteinExistence type="predicted"/>
<organism evidence="2 3">
    <name type="scientific">Cajanus cajan</name>
    <name type="common">Pigeon pea</name>
    <name type="synonym">Cajanus indicus</name>
    <dbReference type="NCBI Taxonomy" id="3821"/>
    <lineage>
        <taxon>Eukaryota</taxon>
        <taxon>Viridiplantae</taxon>
        <taxon>Streptophyta</taxon>
        <taxon>Embryophyta</taxon>
        <taxon>Tracheophyta</taxon>
        <taxon>Spermatophyta</taxon>
        <taxon>Magnoliopsida</taxon>
        <taxon>eudicotyledons</taxon>
        <taxon>Gunneridae</taxon>
        <taxon>Pentapetalae</taxon>
        <taxon>rosids</taxon>
        <taxon>fabids</taxon>
        <taxon>Fabales</taxon>
        <taxon>Fabaceae</taxon>
        <taxon>Papilionoideae</taxon>
        <taxon>50 kb inversion clade</taxon>
        <taxon>NPAAA clade</taxon>
        <taxon>indigoferoid/millettioid clade</taxon>
        <taxon>Phaseoleae</taxon>
        <taxon>Cajanus</taxon>
    </lineage>
</organism>
<dbReference type="InterPro" id="IPR036397">
    <property type="entry name" value="RNaseH_sf"/>
</dbReference>
<dbReference type="CDD" id="cd06222">
    <property type="entry name" value="RNase_H_like"/>
    <property type="match status" value="1"/>
</dbReference>
<protein>
    <recommendedName>
        <fullName evidence="1">RNase H type-1 domain-containing protein</fullName>
    </recommendedName>
</protein>
<name>A0A151SC93_CAJCA</name>
<dbReference type="GO" id="GO:0003676">
    <property type="term" value="F:nucleic acid binding"/>
    <property type="evidence" value="ECO:0007669"/>
    <property type="project" value="InterPro"/>
</dbReference>
<dbReference type="OMA" id="REIMCEC"/>
<dbReference type="InterPro" id="IPR002156">
    <property type="entry name" value="RNaseH_domain"/>
</dbReference>
<dbReference type="GO" id="GO:0004523">
    <property type="term" value="F:RNA-DNA hybrid ribonuclease activity"/>
    <property type="evidence" value="ECO:0007669"/>
    <property type="project" value="InterPro"/>
</dbReference>
<dbReference type="Gramene" id="C.cajan_24903.t">
    <property type="protein sequence ID" value="C.cajan_24903.t.cds1"/>
    <property type="gene ID" value="C.cajan_24903"/>
</dbReference>
<dbReference type="InterPro" id="IPR012337">
    <property type="entry name" value="RNaseH-like_sf"/>
</dbReference>
<dbReference type="InterPro" id="IPR053151">
    <property type="entry name" value="RNase_H-like"/>
</dbReference>
<gene>
    <name evidence="2" type="ORF">KK1_025575</name>
</gene>
<accession>A0A151SC93</accession>
<dbReference type="PANTHER" id="PTHR47723:SF19">
    <property type="entry name" value="POLYNUCLEOTIDYL TRANSFERASE, RIBONUCLEASE H-LIKE SUPERFAMILY PROTEIN"/>
    <property type="match status" value="1"/>
</dbReference>
<evidence type="ECO:0000259" key="1">
    <source>
        <dbReference type="Pfam" id="PF13456"/>
    </source>
</evidence>
<dbReference type="InterPro" id="IPR044730">
    <property type="entry name" value="RNase_H-like_dom_plant"/>
</dbReference>
<feature type="domain" description="RNase H type-1" evidence="1">
    <location>
        <begin position="2"/>
        <end position="87"/>
    </location>
</feature>
<keyword evidence="3" id="KW-1185">Reference proteome</keyword>
<reference evidence="2" key="1">
    <citation type="journal article" date="2012" name="Nat. Biotechnol.">
        <title>Draft genome sequence of pigeonpea (Cajanus cajan), an orphan legume crop of resource-poor farmers.</title>
        <authorList>
            <person name="Varshney R.K."/>
            <person name="Chen W."/>
            <person name="Li Y."/>
            <person name="Bharti A.K."/>
            <person name="Saxena R.K."/>
            <person name="Schlueter J.A."/>
            <person name="Donoghue M.T."/>
            <person name="Azam S."/>
            <person name="Fan G."/>
            <person name="Whaley A.M."/>
            <person name="Farmer A.D."/>
            <person name="Sheridan J."/>
            <person name="Iwata A."/>
            <person name="Tuteja R."/>
            <person name="Penmetsa R.V."/>
            <person name="Wu W."/>
            <person name="Upadhyaya H.D."/>
            <person name="Yang S.P."/>
            <person name="Shah T."/>
            <person name="Saxena K.B."/>
            <person name="Michael T."/>
            <person name="McCombie W.R."/>
            <person name="Yang B."/>
            <person name="Zhang G."/>
            <person name="Yang H."/>
            <person name="Wang J."/>
            <person name="Spillane C."/>
            <person name="Cook D.R."/>
            <person name="May G.D."/>
            <person name="Xu X."/>
            <person name="Jackson S.A."/>
        </authorList>
    </citation>
    <scope>NUCLEOTIDE SEQUENCE [LARGE SCALE GENOMIC DNA]</scope>
</reference>
<dbReference type="EMBL" id="KQ483423">
    <property type="protein sequence ID" value="KYP52455.1"/>
    <property type="molecule type" value="Genomic_DNA"/>
</dbReference>
<dbReference type="PANTHER" id="PTHR47723">
    <property type="entry name" value="OS05G0353850 PROTEIN"/>
    <property type="match status" value="1"/>
</dbReference>
<dbReference type="Proteomes" id="UP000075243">
    <property type="component" value="Unassembled WGS sequence"/>
</dbReference>